<dbReference type="EC" id="3.4.-.-" evidence="4"/>
<protein>
    <submittedName>
        <fullName evidence="4">Peptidase, ArgE/DapE family protein</fullName>
        <ecNumber evidence="4">3.4.-.-</ecNumber>
    </submittedName>
</protein>
<dbReference type="GO" id="GO:0016787">
    <property type="term" value="F:hydrolase activity"/>
    <property type="evidence" value="ECO:0007669"/>
    <property type="project" value="UniProtKB-KW"/>
</dbReference>
<evidence type="ECO:0000256" key="2">
    <source>
        <dbReference type="ARBA" id="ARBA00022801"/>
    </source>
</evidence>
<dbReference type="InterPro" id="IPR050072">
    <property type="entry name" value="Peptidase_M20A"/>
</dbReference>
<evidence type="ECO:0000259" key="3">
    <source>
        <dbReference type="Pfam" id="PF07687"/>
    </source>
</evidence>
<dbReference type="GO" id="GO:0046872">
    <property type="term" value="F:metal ion binding"/>
    <property type="evidence" value="ECO:0007669"/>
    <property type="project" value="UniProtKB-KW"/>
</dbReference>
<dbReference type="InterPro" id="IPR011650">
    <property type="entry name" value="Peptidase_M20_dimer"/>
</dbReference>
<dbReference type="PANTHER" id="PTHR43808">
    <property type="entry name" value="ACETYLORNITHINE DEACETYLASE"/>
    <property type="match status" value="1"/>
</dbReference>
<dbReference type="SUPFAM" id="SSF55031">
    <property type="entry name" value="Bacterial exopeptidase dimerisation domain"/>
    <property type="match status" value="1"/>
</dbReference>
<dbReference type="Pfam" id="PF07687">
    <property type="entry name" value="M20_dimer"/>
    <property type="match status" value="1"/>
</dbReference>
<evidence type="ECO:0000256" key="1">
    <source>
        <dbReference type="ARBA" id="ARBA00022723"/>
    </source>
</evidence>
<keyword evidence="1" id="KW-0479">Metal-binding</keyword>
<dbReference type="AlphaFoldDB" id="A0A256GYQ3"/>
<name>A0A256GYQ3_9HYPH</name>
<dbReference type="InterPro" id="IPR002933">
    <property type="entry name" value="Peptidase_M20"/>
</dbReference>
<feature type="domain" description="Peptidase M20 dimerisation" evidence="3">
    <location>
        <begin position="198"/>
        <end position="331"/>
    </location>
</feature>
<comment type="caution">
    <text evidence="4">The sequence shown here is derived from an EMBL/GenBank/DDBJ whole genome shotgun (WGS) entry which is preliminary data.</text>
</comment>
<organism evidence="4 5">
    <name type="scientific">Brucella lupini</name>
    <dbReference type="NCBI Taxonomy" id="255457"/>
    <lineage>
        <taxon>Bacteria</taxon>
        <taxon>Pseudomonadati</taxon>
        <taxon>Pseudomonadota</taxon>
        <taxon>Alphaproteobacteria</taxon>
        <taxon>Hyphomicrobiales</taxon>
        <taxon>Brucellaceae</taxon>
        <taxon>Brucella/Ochrobactrum group</taxon>
        <taxon>Brucella</taxon>
    </lineage>
</organism>
<sequence>MQMRVEDAVADVWARLDARSDRVVGLTSDLVRIPSVNPKFQDLPEEGREAEVQALIARELSGSHLAIKTFDALPGRPNLLAETEAVGDGDRDLILCGHIDVVPVGDVREWSYDPFCGDVRDGKVLGRGTMDMKAGMACCIEALRVIREAGIALQGKVSLHSVVDEEAGGFGAKAMVKAGYLAPAAIIAEPGGDEIFISQGGLEWLRITIRGRQGHSAYRFTGMYPQPHQENRKAPPISAADMATRFLVALRDYEAANARVKSHPMMAPGINHFGVGSVRVGAGLAADGLPMIMTNPGIVPDVAVIDIDHKFMPHETSAEIRADFEQFVAHFCATDPWLRENPIDVKWDLYDLHFPPMNTAADHQLVKIVTDRRSSLGKPTALRGSIGVTDGAHYAVAGVQPIRYGPFGANQHAADEWADVASIKMTTKVMAAAILDWCGVA</sequence>
<keyword evidence="2 4" id="KW-0378">Hydrolase</keyword>
<dbReference type="SUPFAM" id="SSF53187">
    <property type="entry name" value="Zn-dependent exopeptidases"/>
    <property type="match status" value="1"/>
</dbReference>
<dbReference type="Gene3D" id="3.30.70.360">
    <property type="match status" value="1"/>
</dbReference>
<gene>
    <name evidence="4" type="ORF">CES86_0010</name>
</gene>
<proteinExistence type="predicted"/>
<dbReference type="Gene3D" id="3.40.630.10">
    <property type="entry name" value="Zn peptidases"/>
    <property type="match status" value="2"/>
</dbReference>
<evidence type="ECO:0000313" key="5">
    <source>
        <dbReference type="Proteomes" id="UP000216363"/>
    </source>
</evidence>
<dbReference type="Pfam" id="PF01546">
    <property type="entry name" value="Peptidase_M20"/>
    <property type="match status" value="1"/>
</dbReference>
<dbReference type="Proteomes" id="UP000216363">
    <property type="component" value="Unassembled WGS sequence"/>
</dbReference>
<dbReference type="PANTHER" id="PTHR43808:SF25">
    <property type="entry name" value="PEPTIDASE M20 DIMERISATION DOMAIN-CONTAINING PROTEIN"/>
    <property type="match status" value="1"/>
</dbReference>
<reference evidence="4 5" key="1">
    <citation type="submission" date="2017-07" db="EMBL/GenBank/DDBJ databases">
        <title>Draft genome of Ochrobactrum lupini type strain LUP21.</title>
        <authorList>
            <person name="Krzyzanowska D.M."/>
            <person name="Jafra S."/>
        </authorList>
    </citation>
    <scope>NUCLEOTIDE SEQUENCE [LARGE SCALE GENOMIC DNA]</scope>
    <source>
        <strain evidence="4 5">LUP21</strain>
    </source>
</reference>
<dbReference type="RefSeq" id="WP_235819865.1">
    <property type="nucleotide sequence ID" value="NZ_JBHEEP010000007.1"/>
</dbReference>
<accession>A0A256GYQ3</accession>
<dbReference type="InterPro" id="IPR036264">
    <property type="entry name" value="Bact_exopeptidase_dim_dom"/>
</dbReference>
<dbReference type="EMBL" id="NNRN01000029">
    <property type="protein sequence ID" value="OYR32354.1"/>
    <property type="molecule type" value="Genomic_DNA"/>
</dbReference>
<evidence type="ECO:0000313" key="4">
    <source>
        <dbReference type="EMBL" id="OYR32354.1"/>
    </source>
</evidence>